<sequence length="125" mass="13574">MHELVKNDRIARLLGITLEDCGRGWAKTSMVVKEDALNAYDATHGAALYALSDVAFAVACNSHGQKAVALNVTIHYRRPVGVGVRLYAEAREESRGRTTGLYRIRVTDEEGRLVAVADGLAYISG</sequence>
<organism evidence="3 4">
    <name type="scientific">Thermoproteota archaeon</name>
    <dbReference type="NCBI Taxonomy" id="2056631"/>
    <lineage>
        <taxon>Archaea</taxon>
        <taxon>Thermoproteota</taxon>
    </lineage>
</organism>
<dbReference type="InterPro" id="IPR029069">
    <property type="entry name" value="HotDog_dom_sf"/>
</dbReference>
<reference evidence="3 4" key="1">
    <citation type="journal article" date="2019" name="Nat. Microbiol.">
        <title>Expanding anaerobic alkane metabolism in the domain of Archaea.</title>
        <authorList>
            <person name="Wang Y."/>
            <person name="Wegener G."/>
            <person name="Hou J."/>
            <person name="Wang F."/>
            <person name="Xiao X."/>
        </authorList>
    </citation>
    <scope>NUCLEOTIDE SEQUENCE [LARGE SCALE GENOMIC DNA]</scope>
    <source>
        <strain evidence="3">WYZ-LMO10</strain>
    </source>
</reference>
<evidence type="ECO:0000256" key="1">
    <source>
        <dbReference type="ARBA" id="ARBA00022801"/>
    </source>
</evidence>
<accession>A0A523BES4</accession>
<dbReference type="InterPro" id="IPR006683">
    <property type="entry name" value="Thioestr_dom"/>
</dbReference>
<dbReference type="NCBIfam" id="TIGR00369">
    <property type="entry name" value="unchar_dom_1"/>
    <property type="match status" value="1"/>
</dbReference>
<gene>
    <name evidence="3" type="ORF">DSO08_02290</name>
</gene>
<name>A0A523BES4_9CREN</name>
<dbReference type="CDD" id="cd03443">
    <property type="entry name" value="PaaI_thioesterase"/>
    <property type="match status" value="1"/>
</dbReference>
<keyword evidence="1" id="KW-0378">Hydrolase</keyword>
<dbReference type="PANTHER" id="PTHR42856:SF1">
    <property type="entry name" value="ACYL-COENZYME A THIOESTERASE PAAI"/>
    <property type="match status" value="1"/>
</dbReference>
<evidence type="ECO:0000259" key="2">
    <source>
        <dbReference type="Pfam" id="PF03061"/>
    </source>
</evidence>
<dbReference type="EMBL" id="QNVH01000014">
    <property type="protein sequence ID" value="TDA39415.1"/>
    <property type="molecule type" value="Genomic_DNA"/>
</dbReference>
<dbReference type="GO" id="GO:0016289">
    <property type="term" value="F:acyl-CoA hydrolase activity"/>
    <property type="evidence" value="ECO:0007669"/>
    <property type="project" value="TreeGrafter"/>
</dbReference>
<dbReference type="InterPro" id="IPR003736">
    <property type="entry name" value="PAAI_dom"/>
</dbReference>
<dbReference type="Gene3D" id="3.10.129.10">
    <property type="entry name" value="Hotdog Thioesterase"/>
    <property type="match status" value="1"/>
</dbReference>
<dbReference type="AlphaFoldDB" id="A0A523BES4"/>
<dbReference type="PANTHER" id="PTHR42856">
    <property type="entry name" value="ACYL-COENZYME A THIOESTERASE PAAI"/>
    <property type="match status" value="1"/>
</dbReference>
<evidence type="ECO:0000313" key="3">
    <source>
        <dbReference type="EMBL" id="TDA39415.1"/>
    </source>
</evidence>
<evidence type="ECO:0000313" key="4">
    <source>
        <dbReference type="Proteomes" id="UP000315399"/>
    </source>
</evidence>
<dbReference type="Pfam" id="PF03061">
    <property type="entry name" value="4HBT"/>
    <property type="match status" value="1"/>
</dbReference>
<dbReference type="InterPro" id="IPR052723">
    <property type="entry name" value="Acyl-CoA_thioesterase_PaaI"/>
</dbReference>
<proteinExistence type="predicted"/>
<protein>
    <submittedName>
        <fullName evidence="3">Phenylacetic acid degradation protein</fullName>
    </submittedName>
</protein>
<feature type="domain" description="Thioesterase" evidence="2">
    <location>
        <begin position="43"/>
        <end position="115"/>
    </location>
</feature>
<dbReference type="SUPFAM" id="SSF54637">
    <property type="entry name" value="Thioesterase/thiol ester dehydrase-isomerase"/>
    <property type="match status" value="1"/>
</dbReference>
<comment type="caution">
    <text evidence="3">The sequence shown here is derived from an EMBL/GenBank/DDBJ whole genome shotgun (WGS) entry which is preliminary data.</text>
</comment>
<dbReference type="Proteomes" id="UP000315399">
    <property type="component" value="Unassembled WGS sequence"/>
</dbReference>